<evidence type="ECO:0000256" key="5">
    <source>
        <dbReference type="ARBA" id="ARBA00022676"/>
    </source>
</evidence>
<evidence type="ECO:0000256" key="6">
    <source>
        <dbReference type="ARBA" id="ARBA00022679"/>
    </source>
</evidence>
<dbReference type="GO" id="GO:0005975">
    <property type="term" value="P:carbohydrate metabolic process"/>
    <property type="evidence" value="ECO:0007669"/>
    <property type="project" value="InterPro"/>
</dbReference>
<dbReference type="Gene3D" id="3.20.20.80">
    <property type="entry name" value="Glycosidases"/>
    <property type="match status" value="1"/>
</dbReference>
<gene>
    <name evidence="11" type="primary">malQ</name>
    <name evidence="11" type="ORF">FYJ60_05795</name>
</gene>
<keyword evidence="7 10" id="KW-0119">Carbohydrate metabolism</keyword>
<comment type="caution">
    <text evidence="11">The sequence shown here is derived from an EMBL/GenBank/DDBJ whole genome shotgun (WGS) entry which is preliminary data.</text>
</comment>
<dbReference type="RefSeq" id="WP_154457732.1">
    <property type="nucleotide sequence ID" value="NZ_VUMV01000003.1"/>
</dbReference>
<evidence type="ECO:0000256" key="10">
    <source>
        <dbReference type="RuleBase" id="RU361207"/>
    </source>
</evidence>
<evidence type="ECO:0000256" key="3">
    <source>
        <dbReference type="ARBA" id="ARBA00012560"/>
    </source>
</evidence>
<evidence type="ECO:0000313" key="11">
    <source>
        <dbReference type="EMBL" id="MST81825.1"/>
    </source>
</evidence>
<dbReference type="EC" id="2.4.1.25" evidence="3 10"/>
<evidence type="ECO:0000256" key="9">
    <source>
        <dbReference type="ARBA" id="ARBA00031501"/>
    </source>
</evidence>
<evidence type="ECO:0000256" key="8">
    <source>
        <dbReference type="ARBA" id="ARBA00031423"/>
    </source>
</evidence>
<dbReference type="GO" id="GO:0004134">
    <property type="term" value="F:4-alpha-glucanotransferase activity"/>
    <property type="evidence" value="ECO:0007669"/>
    <property type="project" value="UniProtKB-EC"/>
</dbReference>
<dbReference type="Proteomes" id="UP000466864">
    <property type="component" value="Unassembled WGS sequence"/>
</dbReference>
<protein>
    <recommendedName>
        <fullName evidence="4 10">4-alpha-glucanotransferase</fullName>
        <ecNumber evidence="3 10">2.4.1.25</ecNumber>
    </recommendedName>
    <alternativeName>
        <fullName evidence="8 10">Amylomaltase</fullName>
    </alternativeName>
    <alternativeName>
        <fullName evidence="9 10">Disproportionating enzyme</fullName>
    </alternativeName>
</protein>
<organism evidence="11 12">
    <name type="scientific">Bilifractor porci</name>
    <dbReference type="NCBI Taxonomy" id="2606636"/>
    <lineage>
        <taxon>Bacteria</taxon>
        <taxon>Bacillati</taxon>
        <taxon>Bacillota</taxon>
        <taxon>Clostridia</taxon>
        <taxon>Lachnospirales</taxon>
        <taxon>Lachnospiraceae</taxon>
        <taxon>Bilifractor</taxon>
    </lineage>
</organism>
<evidence type="ECO:0000256" key="2">
    <source>
        <dbReference type="ARBA" id="ARBA00005684"/>
    </source>
</evidence>
<comment type="similarity">
    <text evidence="2 10">Belongs to the disproportionating enzyme family.</text>
</comment>
<reference evidence="11 12" key="1">
    <citation type="submission" date="2019-08" db="EMBL/GenBank/DDBJ databases">
        <title>In-depth cultivation of the pig gut microbiome towards novel bacterial diversity and tailored functional studies.</title>
        <authorList>
            <person name="Wylensek D."/>
            <person name="Hitch T.C.A."/>
            <person name="Clavel T."/>
        </authorList>
    </citation>
    <scope>NUCLEOTIDE SEQUENCE [LARGE SCALE GENOMIC DNA]</scope>
    <source>
        <strain evidence="11 12">Oil+RF-744-WCA-WT-13</strain>
    </source>
</reference>
<evidence type="ECO:0000256" key="7">
    <source>
        <dbReference type="ARBA" id="ARBA00023277"/>
    </source>
</evidence>
<dbReference type="PANTHER" id="PTHR32438:SF5">
    <property type="entry name" value="4-ALPHA-GLUCANOTRANSFERASE DPE1, CHLOROPLASTIC_AMYLOPLASTIC"/>
    <property type="match status" value="1"/>
</dbReference>
<evidence type="ECO:0000256" key="4">
    <source>
        <dbReference type="ARBA" id="ARBA00020295"/>
    </source>
</evidence>
<proteinExistence type="inferred from homology"/>
<sequence>MRASGILMPVFSLPGNYGIGCFSEEAYRFVDFLVKAGQKYWQILPLGPTGYGDSPYQSFSVFAGNPYFIDPEALRKKGLLEEEELRELDTEGKDSRVDYGWIYEHRLAVLKKAFVRWKTAEDPDFSGFLQKTSCWLEDYALFMAEKDAHGGKAFCEWEDDIRFRNPEALEREKKTRKEEILFYEFLQYEFMREWEALKNYANAHGIQIIGDIPIYVAPDSADFWANPSLFQTDEKNLPSAVAGVPPDGFSADGQLWGNPLYDWEEHRRTGYSWWVMRMRRCVEFYDVVRIDHFRGFDEYYSVKAGEKTAAGGVWKKGPGLELFQTLRKEIGHVSIIAEDLGYITDSVRKLVKDTGYPNMRVFEFGFDSRDSSGRWTYLPFNYISNCVVYTGTHDNETLAGWMDNIMPTEMQELMDYVGYFGDSKEELVDQIIRVVEGSVADLCMIPLQDWLHLDNTARINHPSTTGKNWTWRVSGEQITDELADKIRRMTNIYGRKS</sequence>
<keyword evidence="5 10" id="KW-0328">Glycosyltransferase</keyword>
<dbReference type="PANTHER" id="PTHR32438">
    <property type="entry name" value="4-ALPHA-GLUCANOTRANSFERASE DPE1, CHLOROPLASTIC/AMYLOPLASTIC"/>
    <property type="match status" value="1"/>
</dbReference>
<evidence type="ECO:0000256" key="1">
    <source>
        <dbReference type="ARBA" id="ARBA00000439"/>
    </source>
</evidence>
<dbReference type="InterPro" id="IPR017853">
    <property type="entry name" value="GH"/>
</dbReference>
<dbReference type="SUPFAM" id="SSF51445">
    <property type="entry name" value="(Trans)glycosidases"/>
    <property type="match status" value="1"/>
</dbReference>
<dbReference type="InterPro" id="IPR003385">
    <property type="entry name" value="Glyco_hydro_77"/>
</dbReference>
<dbReference type="AlphaFoldDB" id="A0A7X2P7S4"/>
<comment type="catalytic activity">
    <reaction evidence="1 10">
        <text>Transfers a segment of a (1-&gt;4)-alpha-D-glucan to a new position in an acceptor, which may be glucose or a (1-&gt;4)-alpha-D-glucan.</text>
        <dbReference type="EC" id="2.4.1.25"/>
    </reaction>
</comment>
<evidence type="ECO:0000313" key="12">
    <source>
        <dbReference type="Proteomes" id="UP000466864"/>
    </source>
</evidence>
<dbReference type="NCBIfam" id="TIGR00217">
    <property type="entry name" value="malQ"/>
    <property type="match status" value="1"/>
</dbReference>
<dbReference type="NCBIfam" id="NF011080">
    <property type="entry name" value="PRK14508.1-3"/>
    <property type="match status" value="1"/>
</dbReference>
<name>A0A7X2P7S4_9FIRM</name>
<dbReference type="Pfam" id="PF02446">
    <property type="entry name" value="Glyco_hydro_77"/>
    <property type="match status" value="1"/>
</dbReference>
<dbReference type="EMBL" id="VUMV01000003">
    <property type="protein sequence ID" value="MST81825.1"/>
    <property type="molecule type" value="Genomic_DNA"/>
</dbReference>
<accession>A0A7X2P7S4</accession>
<keyword evidence="12" id="KW-1185">Reference proteome</keyword>
<keyword evidence="6 10" id="KW-0808">Transferase</keyword>